<name>A0A1M5NFV8_9SPHI</name>
<dbReference type="EMBL" id="FQUQ01000008">
    <property type="protein sequence ID" value="SHG88345.1"/>
    <property type="molecule type" value="Genomic_DNA"/>
</dbReference>
<organism evidence="2 3">
    <name type="scientific">Pedobacter caeni</name>
    <dbReference type="NCBI Taxonomy" id="288992"/>
    <lineage>
        <taxon>Bacteria</taxon>
        <taxon>Pseudomonadati</taxon>
        <taxon>Bacteroidota</taxon>
        <taxon>Sphingobacteriia</taxon>
        <taxon>Sphingobacteriales</taxon>
        <taxon>Sphingobacteriaceae</taxon>
        <taxon>Pedobacter</taxon>
    </lineage>
</organism>
<reference evidence="3" key="1">
    <citation type="submission" date="2016-11" db="EMBL/GenBank/DDBJ databases">
        <authorList>
            <person name="Varghese N."/>
            <person name="Submissions S."/>
        </authorList>
    </citation>
    <scope>NUCLEOTIDE SEQUENCE [LARGE SCALE GENOMIC DNA]</scope>
    <source>
        <strain evidence="3">DSM 16990</strain>
    </source>
</reference>
<dbReference type="InterPro" id="IPR000073">
    <property type="entry name" value="AB_hydrolase_1"/>
</dbReference>
<accession>A0A1M5NFV8</accession>
<keyword evidence="3" id="KW-1185">Reference proteome</keyword>
<gene>
    <name evidence="2" type="ORF">SAMN04488522_108127</name>
</gene>
<dbReference type="PANTHER" id="PTHR46438">
    <property type="entry name" value="ALPHA/BETA-HYDROLASES SUPERFAMILY PROTEIN"/>
    <property type="match status" value="1"/>
</dbReference>
<dbReference type="AlphaFoldDB" id="A0A1M5NFV8"/>
<sequence>MKKLRKIVADIQNLTDPDQLQSLLWQLICYSPKIPSRLHQQKLLDESEIIPLKVYDQYFSKSDLNVNCFKWGNGSVKILLCHGWGSKGSDFSEIISMLRTNENFEIWSFDAPGNGSSEGEISNLFLYAASIKQLFEHIGTTPEVMIGHSLGGMANALALQQIKSYPQLLISIAPLVNLKDNFIASMNSVNTANEAQTLFFEDFERLFDQKTEDFLLNKIYDFSDQLKHLLLYDTNDLVSPSSDIEGFLKENPEIRAAAYQDTSHSKLLTDHRVLQEIDLFIQQELSSGK</sequence>
<dbReference type="SUPFAM" id="SSF53474">
    <property type="entry name" value="alpha/beta-Hydrolases"/>
    <property type="match status" value="1"/>
</dbReference>
<feature type="domain" description="AB hydrolase-1" evidence="1">
    <location>
        <begin position="78"/>
        <end position="232"/>
    </location>
</feature>
<proteinExistence type="predicted"/>
<dbReference type="Gene3D" id="3.40.50.1820">
    <property type="entry name" value="alpha/beta hydrolase"/>
    <property type="match status" value="1"/>
</dbReference>
<dbReference type="InterPro" id="IPR029058">
    <property type="entry name" value="AB_hydrolase_fold"/>
</dbReference>
<dbReference type="Proteomes" id="UP000184287">
    <property type="component" value="Unassembled WGS sequence"/>
</dbReference>
<evidence type="ECO:0000259" key="1">
    <source>
        <dbReference type="Pfam" id="PF00561"/>
    </source>
</evidence>
<dbReference type="STRING" id="288992.SAMN04488522_108127"/>
<dbReference type="OrthoDB" id="1490177at2"/>
<evidence type="ECO:0000313" key="3">
    <source>
        <dbReference type="Proteomes" id="UP000184287"/>
    </source>
</evidence>
<dbReference type="RefSeq" id="WP_073238010.1">
    <property type="nucleotide sequence ID" value="NZ_FQUQ01000008.1"/>
</dbReference>
<evidence type="ECO:0000313" key="2">
    <source>
        <dbReference type="EMBL" id="SHG88345.1"/>
    </source>
</evidence>
<protein>
    <submittedName>
        <fullName evidence="2">Pimeloyl-ACP methyl ester carboxylesterase</fullName>
    </submittedName>
</protein>
<dbReference type="Pfam" id="PF00561">
    <property type="entry name" value="Abhydrolase_1"/>
    <property type="match status" value="1"/>
</dbReference>